<reference evidence="5" key="1">
    <citation type="submission" date="2025-08" db="UniProtKB">
        <authorList>
            <consortium name="RefSeq"/>
        </authorList>
    </citation>
    <scope>IDENTIFICATION</scope>
</reference>
<feature type="repeat" description="RCC1" evidence="2">
    <location>
        <begin position="63"/>
        <end position="114"/>
    </location>
</feature>
<dbReference type="InterPro" id="IPR011333">
    <property type="entry name" value="SKP1/BTB/POZ_sf"/>
</dbReference>
<dbReference type="AlphaFoldDB" id="A0AAJ7SGC1"/>
<dbReference type="Pfam" id="PF00415">
    <property type="entry name" value="RCC1"/>
    <property type="match status" value="1"/>
</dbReference>
<proteinExistence type="predicted"/>
<dbReference type="Pfam" id="PF25390">
    <property type="entry name" value="WD40_RLD"/>
    <property type="match status" value="1"/>
</dbReference>
<feature type="repeat" description="RCC1" evidence="2">
    <location>
        <begin position="297"/>
        <end position="347"/>
    </location>
</feature>
<dbReference type="SMART" id="SM00225">
    <property type="entry name" value="BTB"/>
    <property type="match status" value="1"/>
</dbReference>
<dbReference type="InterPro" id="IPR000210">
    <property type="entry name" value="BTB/POZ_dom"/>
</dbReference>
<dbReference type="RefSeq" id="XP_028968243.1">
    <property type="nucleotide sequence ID" value="XM_029112410.1"/>
</dbReference>
<dbReference type="CDD" id="cd18298">
    <property type="entry name" value="BTB_POZ_RCBTB1_2"/>
    <property type="match status" value="1"/>
</dbReference>
<dbReference type="SUPFAM" id="SSF50985">
    <property type="entry name" value="RCC1/BLIP-II"/>
    <property type="match status" value="1"/>
</dbReference>
<dbReference type="KEGG" id="goe:100909175"/>
<evidence type="ECO:0000256" key="2">
    <source>
        <dbReference type="PROSITE-ProRule" id="PRU00235"/>
    </source>
</evidence>
<dbReference type="InterPro" id="IPR009091">
    <property type="entry name" value="RCC1/BLIP-II"/>
</dbReference>
<dbReference type="Gene3D" id="2.130.10.30">
    <property type="entry name" value="Regulator of chromosome condensation 1/beta-lactamase-inhibitor protein II"/>
    <property type="match status" value="2"/>
</dbReference>
<dbReference type="InterPro" id="IPR051625">
    <property type="entry name" value="Signaling_Regulatory_Domain"/>
</dbReference>
<sequence length="540" mass="58911">MEREHETCLPFGGTLATSSGGIVGDPQKWLIFSLVKPEFLRKVRLCCVFSSSATEALLVTEEDEVWAMGSNAAGCLGIGDTRSCLSPTKVEGLSKKGVQSFACGTGPHVLALTARGEVYGWGHNGYSQVGNDQNSQVSPPSGREGLRDFLELNLITHLLYRQANSPVLVFDRQPVAQIACGGYHSVIRTVSGGVYTWGQNNCGQLGLSASVNHQSPRKVGGAIAEMKCTGISCGHNFTTAVFDTGEVYVWGSNGNGQLGLGSLTNQPFPVKIEQLKDVFIKKVACGFSHTLALTDEGLVYVWGANALGQLGTENKTNQSIPVLMKTIHGRINEVAATQYNQTSAAMTETSKVLMWGLCRGQHVTVPTETPFDSVHDVFVAFSSVPVTPVPMIVRSVWENKLALAMAEHFDNPAHSDLKFLVEGKKIHVHKTVLKFQCEYFRNMFQGPWIENDSDTIEVTQFSYPVYRAFLQYLYTGDVDLAPTEAIGLLDLANSCCETNLRARCQRLLKNGYRLTTARVSTWPPCGIRPKIWKTFASGSP</sequence>
<accession>A0AAJ7SGC1</accession>
<dbReference type="PROSITE" id="PS50012">
    <property type="entry name" value="RCC1_3"/>
    <property type="match status" value="5"/>
</dbReference>
<feature type="repeat" description="RCC1" evidence="2">
    <location>
        <begin position="245"/>
        <end position="296"/>
    </location>
</feature>
<dbReference type="Gene3D" id="3.30.710.10">
    <property type="entry name" value="Potassium Channel Kv1.1, Chain A"/>
    <property type="match status" value="1"/>
</dbReference>
<dbReference type="Pfam" id="PF00651">
    <property type="entry name" value="BTB"/>
    <property type="match status" value="1"/>
</dbReference>
<feature type="repeat" description="RCC1" evidence="2">
    <location>
        <begin position="192"/>
        <end position="244"/>
    </location>
</feature>
<dbReference type="Proteomes" id="UP000694867">
    <property type="component" value="Unplaced"/>
</dbReference>
<dbReference type="GeneID" id="100909175"/>
<evidence type="ECO:0000313" key="5">
    <source>
        <dbReference type="RefSeq" id="XP_028968243.1"/>
    </source>
</evidence>
<dbReference type="SUPFAM" id="SSF54695">
    <property type="entry name" value="POZ domain"/>
    <property type="match status" value="1"/>
</dbReference>
<feature type="repeat" description="RCC1" evidence="2">
    <location>
        <begin position="116"/>
        <end position="191"/>
    </location>
</feature>
<protein>
    <submittedName>
        <fullName evidence="5">RCC1 and BTB domain-containing protein 1</fullName>
    </submittedName>
</protein>
<dbReference type="PANTHER" id="PTHR22872">
    <property type="entry name" value="BTK-BINDING PROTEIN-RELATED"/>
    <property type="match status" value="1"/>
</dbReference>
<evidence type="ECO:0000259" key="3">
    <source>
        <dbReference type="PROSITE" id="PS50097"/>
    </source>
</evidence>
<dbReference type="PANTHER" id="PTHR22872:SF10">
    <property type="entry name" value="ULTRAVIOLET-B RECEPTOR UVR8"/>
    <property type="match status" value="1"/>
</dbReference>
<evidence type="ECO:0000256" key="1">
    <source>
        <dbReference type="ARBA" id="ARBA00022737"/>
    </source>
</evidence>
<feature type="domain" description="BTB" evidence="3">
    <location>
        <begin position="415"/>
        <end position="482"/>
    </location>
</feature>
<keyword evidence="4" id="KW-1185">Reference proteome</keyword>
<name>A0AAJ7SGC1_9ACAR</name>
<dbReference type="PROSITE" id="PS00626">
    <property type="entry name" value="RCC1_2"/>
    <property type="match status" value="1"/>
</dbReference>
<dbReference type="InterPro" id="IPR058923">
    <property type="entry name" value="RCC1-like_dom"/>
</dbReference>
<organism evidence="4 5">
    <name type="scientific">Galendromus occidentalis</name>
    <name type="common">western predatory mite</name>
    <dbReference type="NCBI Taxonomy" id="34638"/>
    <lineage>
        <taxon>Eukaryota</taxon>
        <taxon>Metazoa</taxon>
        <taxon>Ecdysozoa</taxon>
        <taxon>Arthropoda</taxon>
        <taxon>Chelicerata</taxon>
        <taxon>Arachnida</taxon>
        <taxon>Acari</taxon>
        <taxon>Parasitiformes</taxon>
        <taxon>Mesostigmata</taxon>
        <taxon>Gamasina</taxon>
        <taxon>Phytoseioidea</taxon>
        <taxon>Phytoseiidae</taxon>
        <taxon>Typhlodrominae</taxon>
        <taxon>Galendromus</taxon>
    </lineage>
</organism>
<evidence type="ECO:0000313" key="4">
    <source>
        <dbReference type="Proteomes" id="UP000694867"/>
    </source>
</evidence>
<dbReference type="PROSITE" id="PS50097">
    <property type="entry name" value="BTB"/>
    <property type="match status" value="1"/>
</dbReference>
<dbReference type="PRINTS" id="PR00633">
    <property type="entry name" value="RCCNDNSATION"/>
</dbReference>
<keyword evidence="1" id="KW-0677">Repeat</keyword>
<gene>
    <name evidence="5" type="primary">LOC100909175</name>
</gene>
<dbReference type="InterPro" id="IPR000408">
    <property type="entry name" value="Reg_chr_condens"/>
</dbReference>